<feature type="transmembrane region" description="Helical" evidence="2">
    <location>
        <begin position="131"/>
        <end position="149"/>
    </location>
</feature>
<dbReference type="InterPro" id="IPR029787">
    <property type="entry name" value="Nucleotide_cyclase"/>
</dbReference>
<dbReference type="Gene3D" id="3.20.20.450">
    <property type="entry name" value="EAL domain"/>
    <property type="match status" value="1"/>
</dbReference>
<dbReference type="SMART" id="SM00052">
    <property type="entry name" value="EAL"/>
    <property type="match status" value="1"/>
</dbReference>
<dbReference type="InterPro" id="IPR052155">
    <property type="entry name" value="Biofilm_reg_signaling"/>
</dbReference>
<feature type="transmembrane region" description="Helical" evidence="2">
    <location>
        <begin position="79"/>
        <end position="98"/>
    </location>
</feature>
<dbReference type="SUPFAM" id="SSF141868">
    <property type="entry name" value="EAL domain-like"/>
    <property type="match status" value="1"/>
</dbReference>
<dbReference type="InterPro" id="IPR035919">
    <property type="entry name" value="EAL_sf"/>
</dbReference>
<dbReference type="EMBL" id="MASR01000001">
    <property type="protein sequence ID" value="OFE14002.1"/>
    <property type="molecule type" value="Genomic_DNA"/>
</dbReference>
<accession>A0A1E8CP23</accession>
<dbReference type="CDD" id="cd01948">
    <property type="entry name" value="EAL"/>
    <property type="match status" value="1"/>
</dbReference>
<dbReference type="PANTHER" id="PTHR44757:SF2">
    <property type="entry name" value="BIOFILM ARCHITECTURE MAINTENANCE PROTEIN MBAA"/>
    <property type="match status" value="1"/>
</dbReference>
<gene>
    <name evidence="5" type="ORF">PHACT_07365</name>
</gene>
<feature type="transmembrane region" description="Helical" evidence="2">
    <location>
        <begin position="155"/>
        <end position="176"/>
    </location>
</feature>
<feature type="domain" description="EAL" evidence="3">
    <location>
        <begin position="396"/>
        <end position="645"/>
    </location>
</feature>
<dbReference type="InterPro" id="IPR000160">
    <property type="entry name" value="GGDEF_dom"/>
</dbReference>
<keyword evidence="1" id="KW-0175">Coiled coil</keyword>
<feature type="transmembrane region" description="Helical" evidence="2">
    <location>
        <begin position="12"/>
        <end position="29"/>
    </location>
</feature>
<dbReference type="PROSITE" id="PS51257">
    <property type="entry name" value="PROKAR_LIPOPROTEIN"/>
    <property type="match status" value="1"/>
</dbReference>
<name>A0A1E8CP23_9GAMM</name>
<dbReference type="NCBIfam" id="TIGR00254">
    <property type="entry name" value="GGDEF"/>
    <property type="match status" value="1"/>
</dbReference>
<dbReference type="Pfam" id="PF00990">
    <property type="entry name" value="GGDEF"/>
    <property type="match status" value="1"/>
</dbReference>
<proteinExistence type="predicted"/>
<feature type="domain" description="GGDEF" evidence="4">
    <location>
        <begin position="255"/>
        <end position="387"/>
    </location>
</feature>
<dbReference type="SUPFAM" id="SSF55073">
    <property type="entry name" value="Nucleotide cyclase"/>
    <property type="match status" value="1"/>
</dbReference>
<keyword evidence="2" id="KW-0812">Transmembrane</keyword>
<evidence type="ECO:0000313" key="5">
    <source>
        <dbReference type="EMBL" id="OFE14002.1"/>
    </source>
</evidence>
<reference evidence="6" key="1">
    <citation type="submission" date="2016-07" db="EMBL/GenBank/DDBJ databases">
        <authorList>
            <person name="Florea S."/>
            <person name="Webb J.S."/>
            <person name="Jaromczyk J."/>
            <person name="Schardl C.L."/>
        </authorList>
    </citation>
    <scope>NUCLEOTIDE SEQUENCE [LARGE SCALE GENOMIC DNA]</scope>
    <source>
        <strain evidence="6">KCTC 42131</strain>
    </source>
</reference>
<keyword evidence="2" id="KW-1133">Transmembrane helix</keyword>
<dbReference type="InterPro" id="IPR001633">
    <property type="entry name" value="EAL_dom"/>
</dbReference>
<dbReference type="PROSITE" id="PS50883">
    <property type="entry name" value="EAL"/>
    <property type="match status" value="1"/>
</dbReference>
<dbReference type="PANTHER" id="PTHR44757">
    <property type="entry name" value="DIGUANYLATE CYCLASE DGCP"/>
    <property type="match status" value="1"/>
</dbReference>
<evidence type="ECO:0000313" key="6">
    <source>
        <dbReference type="Proteomes" id="UP000175669"/>
    </source>
</evidence>
<dbReference type="InterPro" id="IPR043128">
    <property type="entry name" value="Rev_trsase/Diguanyl_cyclase"/>
</dbReference>
<keyword evidence="6" id="KW-1185">Reference proteome</keyword>
<evidence type="ECO:0008006" key="7">
    <source>
        <dbReference type="Google" id="ProtNLM"/>
    </source>
</evidence>
<dbReference type="SMART" id="SM00267">
    <property type="entry name" value="GGDEF"/>
    <property type="match status" value="1"/>
</dbReference>
<sequence length="653" mass="72461">MERDSISALYENSMGGLFVTIACALALVFGFPDPDLNGPKYLWGVIFLCLMLFRLLDTLYWHRNLRHTNFQTSGPKSRFVVSVLITSILWMTYALVLIQSVDLLELTTLIIVLSSLAGGGATVLSGNMMLSVTYSVLMIAPLSVMMVLSDDRNQNILGVLGLFFAVVLALGSIRAANFTRNAIMLKNQNADLVESMEEKNKEISEANSALESKVQDRTREIFALSNIDPLTGLFNRTAFSTSLSKILANCEAQGGSFALLFIDLDGFKAINDTQGHGVGDKVLFAIAQRLILFSKGPDHICRWGGDEFIIVIEDIDSDGAILFGRDLIKSLSQSIQIDLNKLTVGATIGVAMYPEHGNDESELISLADTAMYIQKEEEKSDVRVFSVDMRKSQLREQQLKEGLALALQNHEFHLVYQSVIDNQTNEVSFCEVLLRWELNGELVPPHEFIPIAEQYGLIHEIGEWVLMTACAESKNWCFGDKVDISVNVSVPQLLRNDFIGIVREALFSSGFPATRLHLEITESVFANNTEVMFARIKELRSLGIKVSVDDFGTGFSSLSQLQKMSADIVKIDRSFIASMNEGGQAIIQATQYMAKQLGYSVVAEGVETKQQADELSDIGIGCSQGYYFSYPMTIDKLAQWHQDYKQGKRNDLT</sequence>
<evidence type="ECO:0000259" key="3">
    <source>
        <dbReference type="PROSITE" id="PS50883"/>
    </source>
</evidence>
<evidence type="ECO:0000256" key="2">
    <source>
        <dbReference type="SAM" id="Phobius"/>
    </source>
</evidence>
<comment type="caution">
    <text evidence="5">The sequence shown here is derived from an EMBL/GenBank/DDBJ whole genome shotgun (WGS) entry which is preliminary data.</text>
</comment>
<evidence type="ECO:0000256" key="1">
    <source>
        <dbReference type="SAM" id="Coils"/>
    </source>
</evidence>
<dbReference type="STRING" id="1524254.PHACT_07365"/>
<keyword evidence="2" id="KW-0472">Membrane</keyword>
<dbReference type="Proteomes" id="UP000175669">
    <property type="component" value="Unassembled WGS sequence"/>
</dbReference>
<dbReference type="Pfam" id="PF00563">
    <property type="entry name" value="EAL"/>
    <property type="match status" value="1"/>
</dbReference>
<feature type="transmembrane region" description="Helical" evidence="2">
    <location>
        <begin position="41"/>
        <end position="59"/>
    </location>
</feature>
<feature type="coiled-coil region" evidence="1">
    <location>
        <begin position="182"/>
        <end position="216"/>
    </location>
</feature>
<dbReference type="AlphaFoldDB" id="A0A1E8CP23"/>
<dbReference type="Gene3D" id="3.30.70.270">
    <property type="match status" value="1"/>
</dbReference>
<dbReference type="PROSITE" id="PS50887">
    <property type="entry name" value="GGDEF"/>
    <property type="match status" value="1"/>
</dbReference>
<dbReference type="CDD" id="cd01949">
    <property type="entry name" value="GGDEF"/>
    <property type="match status" value="1"/>
</dbReference>
<evidence type="ECO:0000259" key="4">
    <source>
        <dbReference type="PROSITE" id="PS50887"/>
    </source>
</evidence>
<organism evidence="5 6">
    <name type="scientific">Pseudohongiella acticola</name>
    <dbReference type="NCBI Taxonomy" id="1524254"/>
    <lineage>
        <taxon>Bacteria</taxon>
        <taxon>Pseudomonadati</taxon>
        <taxon>Pseudomonadota</taxon>
        <taxon>Gammaproteobacteria</taxon>
        <taxon>Pseudomonadales</taxon>
        <taxon>Pseudohongiellaceae</taxon>
        <taxon>Pseudohongiella</taxon>
    </lineage>
</organism>
<protein>
    <recommendedName>
        <fullName evidence="7">Diguanylate cyclase</fullName>
    </recommendedName>
</protein>